<dbReference type="InterPro" id="IPR012347">
    <property type="entry name" value="Ferritin-like"/>
</dbReference>
<protein>
    <submittedName>
        <fullName evidence="2">PA2169 family four-helix-bundle protein</fullName>
    </submittedName>
</protein>
<dbReference type="InterPro" id="IPR011971">
    <property type="entry name" value="CHP02284"/>
</dbReference>
<reference evidence="2 5" key="1">
    <citation type="submission" date="2018-09" db="EMBL/GenBank/DDBJ databases">
        <title>Roseomonas sp. nov., isolated from feces of Tibetan antelopes in the Qinghai-Tibet plateau, China.</title>
        <authorList>
            <person name="Tian Z."/>
        </authorList>
    </citation>
    <scope>NUCLEOTIDE SEQUENCE [LARGE SCALE GENOMIC DNA]</scope>
    <source>
        <strain evidence="3 4">Z23</strain>
        <strain evidence="2 5">Z24</strain>
    </source>
</reference>
<evidence type="ECO:0000313" key="5">
    <source>
        <dbReference type="Proteomes" id="UP000278036"/>
    </source>
</evidence>
<dbReference type="Gene3D" id="1.20.1260.10">
    <property type="match status" value="1"/>
</dbReference>
<dbReference type="EMBL" id="RFLX01000003">
    <property type="protein sequence ID" value="RMI25955.1"/>
    <property type="molecule type" value="Genomic_DNA"/>
</dbReference>
<dbReference type="RefSeq" id="WP_120637743.1">
    <property type="nucleotide sequence ID" value="NZ_RAQU01000032.1"/>
</dbReference>
<dbReference type="AlphaFoldDB" id="A0A3A9JJ26"/>
<dbReference type="InParanoid" id="A0A3A9JJ26"/>
<feature type="domain" description="DUF2383" evidence="1">
    <location>
        <begin position="31"/>
        <end position="136"/>
    </location>
</feature>
<sequence>MTETRTASIVTGIEKRLDPSISAAGSGRQASLAALSAHLHDSQRGYDTGRRQTADRFLRIEFTELAEKRAAMAEELDGLLSGLGVTPQTEGSTLGNVHRVVLDLQGKLFGKGRSRVLQEVVRGESTLEAAYADALAEDLPPDARQVLKRQFRQVRATGDRYEAMLEEDEVPAHGGDGLIARFDRLTKPVTSNPILSAIVVAAASALTARLLRPRR</sequence>
<name>A0A3A9JJ26_9PROT</name>
<proteinExistence type="predicted"/>
<dbReference type="NCBIfam" id="TIGR02284">
    <property type="entry name" value="PA2169 family four-helix-bundle protein"/>
    <property type="match status" value="1"/>
</dbReference>
<dbReference type="InterPro" id="IPR019052">
    <property type="entry name" value="DUF2383"/>
</dbReference>
<organism evidence="2 5">
    <name type="scientific">Teichococcus wenyumeiae</name>
    <dbReference type="NCBI Taxonomy" id="2478470"/>
    <lineage>
        <taxon>Bacteria</taxon>
        <taxon>Pseudomonadati</taxon>
        <taxon>Pseudomonadota</taxon>
        <taxon>Alphaproteobacteria</taxon>
        <taxon>Acetobacterales</taxon>
        <taxon>Roseomonadaceae</taxon>
        <taxon>Roseomonas</taxon>
    </lineage>
</organism>
<keyword evidence="4" id="KW-1185">Reference proteome</keyword>
<accession>A0A3A9JJ26</accession>
<dbReference type="Proteomes" id="UP000278036">
    <property type="component" value="Unassembled WGS sequence"/>
</dbReference>
<dbReference type="Proteomes" id="UP000274097">
    <property type="component" value="Unassembled WGS sequence"/>
</dbReference>
<dbReference type="Pfam" id="PF09537">
    <property type="entry name" value="DUF2383"/>
    <property type="match status" value="1"/>
</dbReference>
<evidence type="ECO:0000259" key="1">
    <source>
        <dbReference type="Pfam" id="PF09537"/>
    </source>
</evidence>
<gene>
    <name evidence="2" type="ORF">D6Z83_07680</name>
    <name evidence="3" type="ORF">EBE87_06055</name>
</gene>
<evidence type="ECO:0000313" key="2">
    <source>
        <dbReference type="EMBL" id="RKK04773.1"/>
    </source>
</evidence>
<evidence type="ECO:0000313" key="4">
    <source>
        <dbReference type="Proteomes" id="UP000274097"/>
    </source>
</evidence>
<comment type="caution">
    <text evidence="2">The sequence shown here is derived from an EMBL/GenBank/DDBJ whole genome shotgun (WGS) entry which is preliminary data.</text>
</comment>
<evidence type="ECO:0000313" key="3">
    <source>
        <dbReference type="EMBL" id="RMI25955.1"/>
    </source>
</evidence>
<dbReference type="EMBL" id="RAQU01000032">
    <property type="protein sequence ID" value="RKK04773.1"/>
    <property type="molecule type" value="Genomic_DNA"/>
</dbReference>
<dbReference type="OrthoDB" id="7265085at2"/>